<gene>
    <name evidence="2" type="ORF">SR858_21770</name>
</gene>
<dbReference type="EMBL" id="CP140152">
    <property type="protein sequence ID" value="WQH03650.1"/>
    <property type="molecule type" value="Genomic_DNA"/>
</dbReference>
<keyword evidence="1" id="KW-0472">Membrane</keyword>
<dbReference type="InterPro" id="IPR024399">
    <property type="entry name" value="DUF2628"/>
</dbReference>
<feature type="transmembrane region" description="Helical" evidence="1">
    <location>
        <begin position="118"/>
        <end position="137"/>
    </location>
</feature>
<dbReference type="Pfam" id="PF10947">
    <property type="entry name" value="DUF2628"/>
    <property type="match status" value="1"/>
</dbReference>
<keyword evidence="3" id="KW-1185">Reference proteome</keyword>
<proteinExistence type="predicted"/>
<dbReference type="RefSeq" id="WP_019921440.1">
    <property type="nucleotide sequence ID" value="NZ_CP140152.1"/>
</dbReference>
<feature type="transmembrane region" description="Helical" evidence="1">
    <location>
        <begin position="70"/>
        <end position="85"/>
    </location>
</feature>
<evidence type="ECO:0000313" key="3">
    <source>
        <dbReference type="Proteomes" id="UP001326110"/>
    </source>
</evidence>
<keyword evidence="1" id="KW-0812">Transmembrane</keyword>
<feature type="transmembrane region" description="Helical" evidence="1">
    <location>
        <begin position="92"/>
        <end position="112"/>
    </location>
</feature>
<sequence>MDTCQQCGSGINVVKPACGTCGTPIPRGGEQQSAADLSPAWRARFALIDKAGGPSLPGVKTLPVSERFKLMNWWALFFGAFYYIAKGMWRKAISLSVALSIAFLLLELFMAALAMPDAGNGIATGAAAALFGIRANIDYYKKIVLRQNGWW</sequence>
<dbReference type="GeneID" id="43163203"/>
<accession>A0ABZ0XWZ9</accession>
<name>A0ABZ0XWZ9_9BURK</name>
<evidence type="ECO:0000313" key="2">
    <source>
        <dbReference type="EMBL" id="WQH03650.1"/>
    </source>
</evidence>
<reference evidence="2 3" key="1">
    <citation type="submission" date="2023-11" db="EMBL/GenBank/DDBJ databases">
        <title>MicrobeMod: A computational toolkit for identifying prokaryotic methylation and restriction-modification with nanopore sequencing.</title>
        <authorList>
            <person name="Crits-Christoph A."/>
            <person name="Kang S.C."/>
            <person name="Lee H."/>
            <person name="Ostrov N."/>
        </authorList>
    </citation>
    <scope>NUCLEOTIDE SEQUENCE [LARGE SCALE GENOMIC DNA]</scope>
    <source>
        <strain evidence="2 3">ATCC 25935</strain>
    </source>
</reference>
<keyword evidence="1" id="KW-1133">Transmembrane helix</keyword>
<protein>
    <submittedName>
        <fullName evidence="2">DUF2628 domain-containing protein</fullName>
    </submittedName>
</protein>
<dbReference type="Proteomes" id="UP001326110">
    <property type="component" value="Chromosome"/>
</dbReference>
<evidence type="ECO:0000256" key="1">
    <source>
        <dbReference type="SAM" id="Phobius"/>
    </source>
</evidence>
<organism evidence="2 3">
    <name type="scientific">Duganella zoogloeoides</name>
    <dbReference type="NCBI Taxonomy" id="75659"/>
    <lineage>
        <taxon>Bacteria</taxon>
        <taxon>Pseudomonadati</taxon>
        <taxon>Pseudomonadota</taxon>
        <taxon>Betaproteobacteria</taxon>
        <taxon>Burkholderiales</taxon>
        <taxon>Oxalobacteraceae</taxon>
        <taxon>Telluria group</taxon>
        <taxon>Duganella</taxon>
    </lineage>
</organism>